<dbReference type="InterPro" id="IPR013762">
    <property type="entry name" value="Integrase-like_cat_sf"/>
</dbReference>
<dbReference type="RefSeq" id="WP_207336490.1">
    <property type="nucleotide sequence ID" value="NZ_JAFMYU010000013.1"/>
</dbReference>
<evidence type="ECO:0000256" key="1">
    <source>
        <dbReference type="ARBA" id="ARBA00008857"/>
    </source>
</evidence>
<feature type="domain" description="Tyr recombinase" evidence="4">
    <location>
        <begin position="209"/>
        <end position="398"/>
    </location>
</feature>
<dbReference type="Gene3D" id="1.10.443.10">
    <property type="entry name" value="Intergrase catalytic core"/>
    <property type="match status" value="1"/>
</dbReference>
<dbReference type="SUPFAM" id="SSF56349">
    <property type="entry name" value="DNA breaking-rejoining enzymes"/>
    <property type="match status" value="1"/>
</dbReference>
<dbReference type="EMBL" id="JAFMYU010000013">
    <property type="protein sequence ID" value="MBO0932524.1"/>
    <property type="molecule type" value="Genomic_DNA"/>
</dbReference>
<keyword evidence="6" id="KW-1185">Reference proteome</keyword>
<dbReference type="InterPro" id="IPR002104">
    <property type="entry name" value="Integrase_catalytic"/>
</dbReference>
<comment type="similarity">
    <text evidence="1">Belongs to the 'phage' integrase family.</text>
</comment>
<evidence type="ECO:0000313" key="6">
    <source>
        <dbReference type="Proteomes" id="UP000664795"/>
    </source>
</evidence>
<evidence type="ECO:0000256" key="2">
    <source>
        <dbReference type="ARBA" id="ARBA00023125"/>
    </source>
</evidence>
<dbReference type="CDD" id="cd01185">
    <property type="entry name" value="INTN1_C_like"/>
    <property type="match status" value="1"/>
</dbReference>
<comment type="caution">
    <text evidence="5">The sequence shown here is derived from an EMBL/GenBank/DDBJ whole genome shotgun (WGS) entry which is preliminary data.</text>
</comment>
<dbReference type="Pfam" id="PF13102">
    <property type="entry name" value="Phage_int_SAM_5"/>
    <property type="match status" value="1"/>
</dbReference>
<dbReference type="PANTHER" id="PTHR30349">
    <property type="entry name" value="PHAGE INTEGRASE-RELATED"/>
    <property type="match status" value="1"/>
</dbReference>
<gene>
    <name evidence="5" type="ORF">J2I48_16045</name>
</gene>
<keyword evidence="3" id="KW-0233">DNA recombination</keyword>
<sequence>MASIKVLLYTSKMLKNGEHPIMVRLTKDRKTKYISVGHSCPPDLWDHKKDLPKRKHPNFRELEINIELKKTEAKSLLLGFENEQKDFSLDDFKQRYRAHTVRTSVYDYIDKLTEELNKTGRIGYANSHKDLKRILTRFREKEFSFSDIDHAFLRRLEQFFRERDMNENAMGVYFRTLRAVYNKAMADGYVKKGDTPFDDFKVSKFKSQTRKRAISKEDIQQLAKVDIAPSLRLYDSRNAFLFSFYCSGINFIDVAHLKWANIINGETLYYEREKTGDVFTLKILPPALAILDHYRKFRTSGYIFPYLDASIYKTPATIHQRIQERRKVTNKDLKKLAIIVGIDPVLTTYTARHSFATVLKRSGVATGKIAELMGHESERTTQVYLDSFEQEDLHDAMLNLL</sequence>
<reference evidence="5 6" key="1">
    <citation type="submission" date="2021-03" db="EMBL/GenBank/DDBJ databases">
        <title>Fibrella sp. HMF5036 genome sequencing and assembly.</title>
        <authorList>
            <person name="Kang H."/>
            <person name="Kim H."/>
            <person name="Bae S."/>
            <person name="Joh K."/>
        </authorList>
    </citation>
    <scope>NUCLEOTIDE SEQUENCE [LARGE SCALE GENOMIC DNA]</scope>
    <source>
        <strain evidence="5 6">HMF5036</strain>
    </source>
</reference>
<name>A0A939G5I5_9BACT</name>
<dbReference type="Pfam" id="PF17293">
    <property type="entry name" value="Arm-DNA-bind_5"/>
    <property type="match status" value="1"/>
</dbReference>
<dbReference type="InterPro" id="IPR035386">
    <property type="entry name" value="Arm-DNA-bind_5"/>
</dbReference>
<dbReference type="InterPro" id="IPR025269">
    <property type="entry name" value="SAM-like_dom"/>
</dbReference>
<evidence type="ECO:0000313" key="5">
    <source>
        <dbReference type="EMBL" id="MBO0932524.1"/>
    </source>
</evidence>
<dbReference type="PANTHER" id="PTHR30349:SF64">
    <property type="entry name" value="PROPHAGE INTEGRASE INTD-RELATED"/>
    <property type="match status" value="1"/>
</dbReference>
<dbReference type="Pfam" id="PF00589">
    <property type="entry name" value="Phage_integrase"/>
    <property type="match status" value="1"/>
</dbReference>
<dbReference type="InterPro" id="IPR011010">
    <property type="entry name" value="DNA_brk_join_enz"/>
</dbReference>
<protein>
    <submittedName>
        <fullName evidence="5">Site-specific integrase</fullName>
    </submittedName>
</protein>
<keyword evidence="2" id="KW-0238">DNA-binding</keyword>
<evidence type="ECO:0000259" key="4">
    <source>
        <dbReference type="PROSITE" id="PS51898"/>
    </source>
</evidence>
<dbReference type="GO" id="GO:0015074">
    <property type="term" value="P:DNA integration"/>
    <property type="evidence" value="ECO:0007669"/>
    <property type="project" value="InterPro"/>
</dbReference>
<dbReference type="InterPro" id="IPR050090">
    <property type="entry name" value="Tyrosine_recombinase_XerCD"/>
</dbReference>
<accession>A0A939G5I5</accession>
<dbReference type="GO" id="GO:0003677">
    <property type="term" value="F:DNA binding"/>
    <property type="evidence" value="ECO:0007669"/>
    <property type="project" value="UniProtKB-KW"/>
</dbReference>
<dbReference type="GO" id="GO:0006310">
    <property type="term" value="P:DNA recombination"/>
    <property type="evidence" value="ECO:0007669"/>
    <property type="project" value="UniProtKB-KW"/>
</dbReference>
<dbReference type="Proteomes" id="UP000664795">
    <property type="component" value="Unassembled WGS sequence"/>
</dbReference>
<organism evidence="5 6">
    <name type="scientific">Fibrella aquatilis</name>
    <dbReference type="NCBI Taxonomy" id="2817059"/>
    <lineage>
        <taxon>Bacteria</taxon>
        <taxon>Pseudomonadati</taxon>
        <taxon>Bacteroidota</taxon>
        <taxon>Cytophagia</taxon>
        <taxon>Cytophagales</taxon>
        <taxon>Spirosomataceae</taxon>
        <taxon>Fibrella</taxon>
    </lineage>
</organism>
<dbReference type="Gene3D" id="1.10.150.130">
    <property type="match status" value="1"/>
</dbReference>
<dbReference type="PROSITE" id="PS51898">
    <property type="entry name" value="TYR_RECOMBINASE"/>
    <property type="match status" value="1"/>
</dbReference>
<dbReference type="InterPro" id="IPR010998">
    <property type="entry name" value="Integrase_recombinase_N"/>
</dbReference>
<evidence type="ECO:0000256" key="3">
    <source>
        <dbReference type="ARBA" id="ARBA00023172"/>
    </source>
</evidence>
<dbReference type="AlphaFoldDB" id="A0A939G5I5"/>
<proteinExistence type="inferred from homology"/>